<gene>
    <name evidence="2" type="primary">Acey_s0111.g211</name>
    <name evidence="2" type="ORF">Y032_0111g211</name>
</gene>
<evidence type="ECO:0000313" key="3">
    <source>
        <dbReference type="Proteomes" id="UP000024635"/>
    </source>
</evidence>
<name>A0A016TE71_9BILA</name>
<proteinExistence type="predicted"/>
<feature type="region of interest" description="Disordered" evidence="1">
    <location>
        <begin position="17"/>
        <end position="49"/>
    </location>
</feature>
<keyword evidence="3" id="KW-1185">Reference proteome</keyword>
<accession>A0A016TE71</accession>
<evidence type="ECO:0000313" key="2">
    <source>
        <dbReference type="EMBL" id="EYC00945.1"/>
    </source>
</evidence>
<evidence type="ECO:0000256" key="1">
    <source>
        <dbReference type="SAM" id="MobiDB-lite"/>
    </source>
</evidence>
<comment type="caution">
    <text evidence="2">The sequence shown here is derived from an EMBL/GenBank/DDBJ whole genome shotgun (WGS) entry which is preliminary data.</text>
</comment>
<reference evidence="3" key="1">
    <citation type="journal article" date="2015" name="Nat. Genet.">
        <title>The genome and transcriptome of the zoonotic hookworm Ancylostoma ceylanicum identify infection-specific gene families.</title>
        <authorList>
            <person name="Schwarz E.M."/>
            <person name="Hu Y."/>
            <person name="Antoshechkin I."/>
            <person name="Miller M.M."/>
            <person name="Sternberg P.W."/>
            <person name="Aroian R.V."/>
        </authorList>
    </citation>
    <scope>NUCLEOTIDE SEQUENCE</scope>
    <source>
        <strain evidence="3">HY135</strain>
    </source>
</reference>
<dbReference type="Proteomes" id="UP000024635">
    <property type="component" value="Unassembled WGS sequence"/>
</dbReference>
<organism evidence="2 3">
    <name type="scientific">Ancylostoma ceylanicum</name>
    <dbReference type="NCBI Taxonomy" id="53326"/>
    <lineage>
        <taxon>Eukaryota</taxon>
        <taxon>Metazoa</taxon>
        <taxon>Ecdysozoa</taxon>
        <taxon>Nematoda</taxon>
        <taxon>Chromadorea</taxon>
        <taxon>Rhabditida</taxon>
        <taxon>Rhabditina</taxon>
        <taxon>Rhabditomorpha</taxon>
        <taxon>Strongyloidea</taxon>
        <taxon>Ancylostomatidae</taxon>
        <taxon>Ancylostomatinae</taxon>
        <taxon>Ancylostoma</taxon>
    </lineage>
</organism>
<dbReference type="AlphaFoldDB" id="A0A016TE71"/>
<sequence length="92" mass="9952">MQRSTFLASNARQFGSYLESTDGCDPPSGSITATTEDEGVSDSSGPTQDIFERDQQNALCKDAFFQIESKLDALTISARRLMKNGSEEGHGV</sequence>
<protein>
    <submittedName>
        <fullName evidence="2">Uncharacterized protein</fullName>
    </submittedName>
</protein>
<dbReference type="EMBL" id="JARK01001447">
    <property type="protein sequence ID" value="EYC00945.1"/>
    <property type="molecule type" value="Genomic_DNA"/>
</dbReference>